<dbReference type="SMART" id="SM01086">
    <property type="entry name" value="ClpB_D2-small"/>
    <property type="match status" value="1"/>
</dbReference>
<evidence type="ECO:0000313" key="10">
    <source>
        <dbReference type="EMBL" id="RVV98309.1"/>
    </source>
</evidence>
<keyword evidence="7" id="KW-0175">Coiled coil</keyword>
<keyword evidence="11" id="KW-1185">Reference proteome</keyword>
<reference evidence="10 11" key="1">
    <citation type="submission" date="2018-11" db="EMBL/GenBank/DDBJ databases">
        <title>Mesobaculum littorinae gen. nov., sp. nov., isolated from Littorina scabra that represents a novel genus of the order Rhodobacteraceae.</title>
        <authorList>
            <person name="Li F."/>
        </authorList>
    </citation>
    <scope>NUCLEOTIDE SEQUENCE [LARGE SCALE GENOMIC DNA]</scope>
    <source>
        <strain evidence="10 11">M0103</strain>
    </source>
</reference>
<keyword evidence="2 6" id="KW-0677">Repeat</keyword>
<dbReference type="CDD" id="cd19499">
    <property type="entry name" value="RecA-like_ClpB_Hsp104-like"/>
    <property type="match status" value="1"/>
</dbReference>
<dbReference type="EMBL" id="RQXX01000002">
    <property type="protein sequence ID" value="RVV98309.1"/>
    <property type="molecule type" value="Genomic_DNA"/>
</dbReference>
<dbReference type="Proteomes" id="UP000285908">
    <property type="component" value="Unassembled WGS sequence"/>
</dbReference>
<dbReference type="InterPro" id="IPR050130">
    <property type="entry name" value="ClpA_ClpB"/>
</dbReference>
<feature type="domain" description="Clp R" evidence="9">
    <location>
        <begin position="10"/>
        <end position="158"/>
    </location>
</feature>
<dbReference type="PROSITE" id="PS00870">
    <property type="entry name" value="CLPAB_1"/>
    <property type="match status" value="1"/>
</dbReference>
<dbReference type="GO" id="GO:0034605">
    <property type="term" value="P:cellular response to heat"/>
    <property type="evidence" value="ECO:0007669"/>
    <property type="project" value="TreeGrafter"/>
</dbReference>
<comment type="caution">
    <text evidence="10">The sequence shown here is derived from an EMBL/GenBank/DDBJ whole genome shotgun (WGS) entry which is preliminary data.</text>
</comment>
<evidence type="ECO:0000256" key="8">
    <source>
        <dbReference type="SAM" id="MobiDB-lite"/>
    </source>
</evidence>
<dbReference type="PANTHER" id="PTHR11638">
    <property type="entry name" value="ATP-DEPENDENT CLP PROTEASE"/>
    <property type="match status" value="1"/>
</dbReference>
<feature type="coiled-coil region" evidence="7">
    <location>
        <begin position="423"/>
        <end position="480"/>
    </location>
</feature>
<dbReference type="InterPro" id="IPR003959">
    <property type="entry name" value="ATPase_AAA_core"/>
</dbReference>
<keyword evidence="5" id="KW-0143">Chaperone</keyword>
<dbReference type="AlphaFoldDB" id="A0A438AHW5"/>
<evidence type="ECO:0000256" key="3">
    <source>
        <dbReference type="ARBA" id="ARBA00022741"/>
    </source>
</evidence>
<dbReference type="Pfam" id="PF07724">
    <property type="entry name" value="AAA_2"/>
    <property type="match status" value="1"/>
</dbReference>
<organism evidence="10 11">
    <name type="scientific">Mesobaculum littorinae</name>
    <dbReference type="NCBI Taxonomy" id="2486419"/>
    <lineage>
        <taxon>Bacteria</taxon>
        <taxon>Pseudomonadati</taxon>
        <taxon>Pseudomonadota</taxon>
        <taxon>Alphaproteobacteria</taxon>
        <taxon>Rhodobacterales</taxon>
        <taxon>Roseobacteraceae</taxon>
        <taxon>Mesobaculum</taxon>
    </lineage>
</organism>
<dbReference type="Pfam" id="PF17871">
    <property type="entry name" value="AAA_lid_9"/>
    <property type="match status" value="1"/>
</dbReference>
<dbReference type="InterPro" id="IPR027417">
    <property type="entry name" value="P-loop_NTPase"/>
</dbReference>
<dbReference type="GO" id="GO:0005524">
    <property type="term" value="F:ATP binding"/>
    <property type="evidence" value="ECO:0007669"/>
    <property type="project" value="UniProtKB-KW"/>
</dbReference>
<evidence type="ECO:0000256" key="5">
    <source>
        <dbReference type="ARBA" id="ARBA00023186"/>
    </source>
</evidence>
<dbReference type="Pfam" id="PF10431">
    <property type="entry name" value="ClpB_D2-small"/>
    <property type="match status" value="1"/>
</dbReference>
<protein>
    <submittedName>
        <fullName evidence="10">Type VI secretion system ATPase TssH</fullName>
    </submittedName>
</protein>
<evidence type="ECO:0000256" key="2">
    <source>
        <dbReference type="ARBA" id="ARBA00022737"/>
    </source>
</evidence>
<gene>
    <name evidence="10" type="primary">tssH</name>
    <name evidence="10" type="ORF">EKE94_05100</name>
</gene>
<feature type="compositionally biased region" description="Basic and acidic residues" evidence="8">
    <location>
        <begin position="857"/>
        <end position="872"/>
    </location>
</feature>
<keyword evidence="4" id="KW-0067">ATP-binding</keyword>
<dbReference type="GO" id="GO:0005737">
    <property type="term" value="C:cytoplasm"/>
    <property type="evidence" value="ECO:0007669"/>
    <property type="project" value="TreeGrafter"/>
</dbReference>
<proteinExistence type="inferred from homology"/>
<name>A0A438AHW5_9RHOB</name>
<accession>A0A438AHW5</accession>
<evidence type="ECO:0000259" key="9">
    <source>
        <dbReference type="PROSITE" id="PS51903"/>
    </source>
</evidence>
<dbReference type="Pfam" id="PF02861">
    <property type="entry name" value="Clp_N"/>
    <property type="match status" value="1"/>
</dbReference>
<evidence type="ECO:0000256" key="1">
    <source>
        <dbReference type="ARBA" id="ARBA00008675"/>
    </source>
</evidence>
<evidence type="ECO:0000256" key="7">
    <source>
        <dbReference type="SAM" id="Coils"/>
    </source>
</evidence>
<dbReference type="PROSITE" id="PS51903">
    <property type="entry name" value="CLP_R"/>
    <property type="match status" value="1"/>
</dbReference>
<dbReference type="SUPFAM" id="SSF81923">
    <property type="entry name" value="Double Clp-N motif"/>
    <property type="match status" value="1"/>
</dbReference>
<sequence length="872" mass="93375">MSSIDLHLLFQRASEDVSVVFESAAALAVRHTHGAVEIVHLVSALAGHPQAAELIARAGGDAAACGGEARSALEQMTRGSAGAPSLSQPLVALLREAWLTATLRFGRDRVGVASLLLTMVSETEPRAILRRTVPSLLSLDAGLLEQAIRDEETAPTSGPVTSRPAPSGEDFLAEYATDLTQAARDGRVDDIVGRDAELRQMIDVLVRRRQNNPILVGEAGVGKTAIVEALALAIARGEVPGRLAQVSLHVLDLSLLQAGAGVKGEFERRLKGVVDQVAASETPVILFIDEAHTMVGAGGAAGQGDAANILKPALARGDLRTIAATTWSEYKKYFEKDPALSRRFQTVKVDEPDIERAIRMIRAVAPKFQDHHGVAIRDSAVRAAVELSARYLPERQLPDKAVSLIDTAGAAVSMSRETEPETLAARRSERRYLQDEIAALEAEPLTTGRDTRLEELHRDLARAEDEIARLGQDLDTQRALADEADAVLTEGGSDVMARLAEHEARLAEVAGEAPMVHRVVDAEAIAAVIARWTGIPAGRMLRSQIEAVTALPDRMKARVLGQDAAIDALCQSVSVSRAGLRDPRRPQGVFLMLGTSGIGKTETALALADELHGGSSALTVINMSEFKEEHKVSLLMGSPPGYVGYGEGGVLTEAVRRRPHGVLLLDEIDKAHEGVQEIFYQVFDKGVLRDGEGRDVDFRNVTILMTANSGTETLATLAEDPETMPEGDALVEALRPELDRRFKPAFLGRLEILPFLPLGKDVLAGIVDLQIDRIADRMRDSHGADLTVTPQARDALVDRAVAGDTGARAIEAMLGRQVLPRLADFFLASLLGGTSPSTVELGLDADGAFRVSSPDGDAQRRDPEPEAPRKVS</sequence>
<evidence type="ECO:0000256" key="4">
    <source>
        <dbReference type="ARBA" id="ARBA00022840"/>
    </source>
</evidence>
<feature type="region of interest" description="Disordered" evidence="8">
    <location>
        <begin position="850"/>
        <end position="872"/>
    </location>
</feature>
<dbReference type="PANTHER" id="PTHR11638:SF184">
    <property type="entry name" value="ATPASE WITH CHAPERONE ACTIVITY"/>
    <property type="match status" value="1"/>
</dbReference>
<dbReference type="GO" id="GO:0016887">
    <property type="term" value="F:ATP hydrolysis activity"/>
    <property type="evidence" value="ECO:0007669"/>
    <property type="project" value="InterPro"/>
</dbReference>
<dbReference type="NCBIfam" id="TIGR03345">
    <property type="entry name" value="VI_ClpV1"/>
    <property type="match status" value="1"/>
</dbReference>
<dbReference type="InterPro" id="IPR004176">
    <property type="entry name" value="Clp_R_N"/>
</dbReference>
<keyword evidence="3" id="KW-0547">Nucleotide-binding</keyword>
<dbReference type="Gene3D" id="3.40.50.300">
    <property type="entry name" value="P-loop containing nucleotide triphosphate hydrolases"/>
    <property type="match status" value="3"/>
</dbReference>
<dbReference type="CDD" id="cd00009">
    <property type="entry name" value="AAA"/>
    <property type="match status" value="1"/>
</dbReference>
<evidence type="ECO:0000256" key="6">
    <source>
        <dbReference type="PROSITE-ProRule" id="PRU01251"/>
    </source>
</evidence>
<dbReference type="PRINTS" id="PR00300">
    <property type="entry name" value="CLPPROTEASEA"/>
</dbReference>
<comment type="similarity">
    <text evidence="1">Belongs to the ClpA/ClpB family.</text>
</comment>
<evidence type="ECO:0000313" key="11">
    <source>
        <dbReference type="Proteomes" id="UP000285908"/>
    </source>
</evidence>
<dbReference type="InterPro" id="IPR036628">
    <property type="entry name" value="Clp_N_dom_sf"/>
</dbReference>
<dbReference type="InterPro" id="IPR017729">
    <property type="entry name" value="ATPase_T6SS_ClpV1"/>
</dbReference>
<dbReference type="InterPro" id="IPR019489">
    <property type="entry name" value="Clp_ATPase_C"/>
</dbReference>
<dbReference type="InterPro" id="IPR001270">
    <property type="entry name" value="ClpA/B"/>
</dbReference>
<dbReference type="Gene3D" id="1.10.8.60">
    <property type="match status" value="1"/>
</dbReference>
<dbReference type="SMART" id="SM00382">
    <property type="entry name" value="AAA"/>
    <property type="match status" value="2"/>
</dbReference>
<dbReference type="InterPro" id="IPR003593">
    <property type="entry name" value="AAA+_ATPase"/>
</dbReference>
<dbReference type="OrthoDB" id="9803641at2"/>
<dbReference type="InterPro" id="IPR018368">
    <property type="entry name" value="ClpA/B_CS1"/>
</dbReference>
<dbReference type="Pfam" id="PF00004">
    <property type="entry name" value="AAA"/>
    <property type="match status" value="1"/>
</dbReference>
<dbReference type="InterPro" id="IPR041546">
    <property type="entry name" value="ClpA/ClpB_AAA_lid"/>
</dbReference>
<dbReference type="SUPFAM" id="SSF52540">
    <property type="entry name" value="P-loop containing nucleoside triphosphate hydrolases"/>
    <property type="match status" value="2"/>
</dbReference>
<dbReference type="Gene3D" id="1.10.1780.10">
    <property type="entry name" value="Clp, N-terminal domain"/>
    <property type="match status" value="1"/>
</dbReference>